<keyword evidence="3" id="KW-1185">Reference proteome</keyword>
<dbReference type="Pfam" id="PF14224">
    <property type="entry name" value="DUF4331"/>
    <property type="match status" value="2"/>
</dbReference>
<reference evidence="2 3" key="1">
    <citation type="submission" date="2019-09" db="EMBL/GenBank/DDBJ databases">
        <title>Draft genome sequence of Ginsengibacter sp. BR5-29.</title>
        <authorList>
            <person name="Im W.-T."/>
        </authorList>
    </citation>
    <scope>NUCLEOTIDE SEQUENCE [LARGE SCALE GENOMIC DNA]</scope>
    <source>
        <strain evidence="2 3">BR5-29</strain>
    </source>
</reference>
<name>A0A5J5IE64_9BACT</name>
<organism evidence="2 3">
    <name type="scientific">Ginsengibacter hankyongi</name>
    <dbReference type="NCBI Taxonomy" id="2607284"/>
    <lineage>
        <taxon>Bacteria</taxon>
        <taxon>Pseudomonadati</taxon>
        <taxon>Bacteroidota</taxon>
        <taxon>Chitinophagia</taxon>
        <taxon>Chitinophagales</taxon>
        <taxon>Chitinophagaceae</taxon>
        <taxon>Ginsengibacter</taxon>
    </lineage>
</organism>
<feature type="signal peptide" evidence="1">
    <location>
        <begin position="1"/>
        <end position="24"/>
    </location>
</feature>
<feature type="chain" id="PRO_5023897012" evidence="1">
    <location>
        <begin position="25"/>
        <end position="220"/>
    </location>
</feature>
<protein>
    <submittedName>
        <fullName evidence="2">DUF4331 domain-containing protein</fullName>
    </submittedName>
</protein>
<dbReference type="InterPro" id="IPR025566">
    <property type="entry name" value="DUF4331"/>
</dbReference>
<gene>
    <name evidence="2" type="ORF">FW778_19210</name>
</gene>
<dbReference type="RefSeq" id="WP_150416482.1">
    <property type="nucleotide sequence ID" value="NZ_VYQF01000008.1"/>
</dbReference>
<dbReference type="AlphaFoldDB" id="A0A5J5IE64"/>
<accession>A0A5J5IE64</accession>
<evidence type="ECO:0000313" key="2">
    <source>
        <dbReference type="EMBL" id="KAA9036359.1"/>
    </source>
</evidence>
<evidence type="ECO:0000313" key="3">
    <source>
        <dbReference type="Proteomes" id="UP000326903"/>
    </source>
</evidence>
<keyword evidence="1" id="KW-0732">Signal</keyword>
<comment type="caution">
    <text evidence="2">The sequence shown here is derived from an EMBL/GenBank/DDBJ whole genome shotgun (WGS) entry which is preliminary data.</text>
</comment>
<dbReference type="EMBL" id="VYQF01000008">
    <property type="protein sequence ID" value="KAA9036359.1"/>
    <property type="molecule type" value="Genomic_DNA"/>
</dbReference>
<evidence type="ECO:0000256" key="1">
    <source>
        <dbReference type="SAM" id="SignalP"/>
    </source>
</evidence>
<dbReference type="Proteomes" id="UP000326903">
    <property type="component" value="Unassembled WGS sequence"/>
</dbReference>
<proteinExistence type="predicted"/>
<sequence>MKRKKILFAAIAAIALVTGGIIYAADHIDAPSVTNQTTDITDLYVFQGANTDNMVFVANTQGLLTPATTGAAKFDENTLIEFNIDNNNDNIEDLVIQCKYDAASNMMKVYGPIAPSVTGTRSKIEGTATASVKVTPYGASAPIVATKNGISVFAGPRDDPFFFDLDQFHAILAGTAEGFRNPGVDAFAGTNVMSVVVEVPKVALGGSGKINVWLETKKKV</sequence>